<dbReference type="Proteomes" id="UP000184291">
    <property type="component" value="Unassembled WGS sequence"/>
</dbReference>
<feature type="transmembrane region" description="Helical" evidence="8">
    <location>
        <begin position="428"/>
        <end position="447"/>
    </location>
</feature>
<name>A0A1M4S1Q8_9ACTO</name>
<feature type="region of interest" description="Disordered" evidence="7">
    <location>
        <begin position="767"/>
        <end position="791"/>
    </location>
</feature>
<dbReference type="SUPFAM" id="SSF82866">
    <property type="entry name" value="Multidrug efflux transporter AcrB transmembrane domain"/>
    <property type="match status" value="2"/>
</dbReference>
<evidence type="ECO:0000256" key="7">
    <source>
        <dbReference type="SAM" id="MobiDB-lite"/>
    </source>
</evidence>
<keyword evidence="4 8" id="KW-0812">Transmembrane</keyword>
<evidence type="ECO:0000256" key="8">
    <source>
        <dbReference type="SAM" id="Phobius"/>
    </source>
</evidence>
<dbReference type="STRING" id="1892869.ACGLYG10_2323"/>
<reference evidence="11" key="1">
    <citation type="submission" date="2016-09" db="EMBL/GenBank/DDBJ databases">
        <authorList>
            <person name="Strepis N."/>
        </authorList>
    </citation>
    <scope>NUCLEOTIDE SEQUENCE [LARGE SCALE GENOMIC DNA]</scope>
</reference>
<feature type="transmembrane region" description="Helical" evidence="8">
    <location>
        <begin position="319"/>
        <end position="352"/>
    </location>
</feature>
<proteinExistence type="inferred from homology"/>
<gene>
    <name evidence="10" type="ORF">ACGLYG10_2323</name>
</gene>
<evidence type="ECO:0000313" key="11">
    <source>
        <dbReference type="Proteomes" id="UP000184291"/>
    </source>
</evidence>
<dbReference type="Pfam" id="PF03176">
    <property type="entry name" value="MMPL"/>
    <property type="match status" value="2"/>
</dbReference>
<dbReference type="InterPro" id="IPR004869">
    <property type="entry name" value="MMPL_dom"/>
</dbReference>
<feature type="transmembrane region" description="Helical" evidence="8">
    <location>
        <begin position="717"/>
        <end position="734"/>
    </location>
</feature>
<organism evidence="10 11">
    <name type="scientific">Actinomyces glycerinitolerans</name>
    <dbReference type="NCBI Taxonomy" id="1892869"/>
    <lineage>
        <taxon>Bacteria</taxon>
        <taxon>Bacillati</taxon>
        <taxon>Actinomycetota</taxon>
        <taxon>Actinomycetes</taxon>
        <taxon>Actinomycetales</taxon>
        <taxon>Actinomycetaceae</taxon>
        <taxon>Actinomyces</taxon>
    </lineage>
</organism>
<keyword evidence="6 8" id="KW-0472">Membrane</keyword>
<feature type="transmembrane region" description="Helical" evidence="8">
    <location>
        <begin position="214"/>
        <end position="232"/>
    </location>
</feature>
<protein>
    <recommendedName>
        <fullName evidence="9">Membrane transport protein MMPL domain-containing protein</fullName>
    </recommendedName>
</protein>
<dbReference type="PANTHER" id="PTHR33406">
    <property type="entry name" value="MEMBRANE PROTEIN MJ1562-RELATED"/>
    <property type="match status" value="1"/>
</dbReference>
<dbReference type="PANTHER" id="PTHR33406:SF11">
    <property type="entry name" value="MEMBRANE PROTEIN SCO6666-RELATED"/>
    <property type="match status" value="1"/>
</dbReference>
<dbReference type="EMBL" id="FQTT01000012">
    <property type="protein sequence ID" value="SHE26080.1"/>
    <property type="molecule type" value="Genomic_DNA"/>
</dbReference>
<keyword evidence="11" id="KW-1185">Reference proteome</keyword>
<dbReference type="OrthoDB" id="7051771at2"/>
<feature type="compositionally biased region" description="Low complexity" evidence="7">
    <location>
        <begin position="780"/>
        <end position="791"/>
    </location>
</feature>
<feature type="transmembrane region" description="Helical" evidence="8">
    <location>
        <begin position="570"/>
        <end position="591"/>
    </location>
</feature>
<evidence type="ECO:0000256" key="1">
    <source>
        <dbReference type="ARBA" id="ARBA00004651"/>
    </source>
</evidence>
<feature type="transmembrane region" description="Helical" evidence="8">
    <location>
        <begin position="12"/>
        <end position="32"/>
    </location>
</feature>
<evidence type="ECO:0000259" key="9">
    <source>
        <dbReference type="Pfam" id="PF03176"/>
    </source>
</evidence>
<dbReference type="Gene3D" id="1.20.1640.10">
    <property type="entry name" value="Multidrug efflux transporter AcrB transmembrane domain"/>
    <property type="match status" value="2"/>
</dbReference>
<comment type="similarity">
    <text evidence="2">Belongs to the resistance-nodulation-cell division (RND) (TC 2.A.6) family. MmpL subfamily.</text>
</comment>
<evidence type="ECO:0000256" key="3">
    <source>
        <dbReference type="ARBA" id="ARBA00022475"/>
    </source>
</evidence>
<evidence type="ECO:0000256" key="5">
    <source>
        <dbReference type="ARBA" id="ARBA00022989"/>
    </source>
</evidence>
<comment type="subcellular location">
    <subcellularLocation>
        <location evidence="1">Cell membrane</location>
        <topology evidence="1">Multi-pass membrane protein</topology>
    </subcellularLocation>
</comment>
<evidence type="ECO:0000256" key="2">
    <source>
        <dbReference type="ARBA" id="ARBA00010157"/>
    </source>
</evidence>
<feature type="transmembrane region" description="Helical" evidence="8">
    <location>
        <begin position="239"/>
        <end position="258"/>
    </location>
</feature>
<feature type="transmembrane region" description="Helical" evidence="8">
    <location>
        <begin position="358"/>
        <end position="385"/>
    </location>
</feature>
<feature type="transmembrane region" description="Helical" evidence="8">
    <location>
        <begin position="264"/>
        <end position="284"/>
    </location>
</feature>
<evidence type="ECO:0000256" key="6">
    <source>
        <dbReference type="ARBA" id="ARBA00023136"/>
    </source>
</evidence>
<keyword evidence="5 8" id="KW-1133">Transmembrane helix</keyword>
<sequence length="791" mass="83921">MLAWLSRRVIKDAWIIVGAWLLLAVALLLPSITGLGGNNLFERAAAGSTSIAGTNSAEGEQILDTLSGDAETVTLLVTDMDISDTVAQQTVADALEDAHADLRALVGEQNVIDPFVVPGMLNEPAAQMLASTDLDGFLLVVTVDPNGDTVADADDKKYAEQVAELVGRVEARLEQVPDELSRVEPGVRGIVSDDARMSAAVNDQVRADLVRGELISLPLALIIMVLVFGGFLAAGMPLIGALASIACTMGVLYFLSLGMDLQSFVINIVTVISLGLSIDYGLLITSRYREELARSHDAAGEDAGGHRRRRRSGRRDPRLAACMTTTLATAGRTVLFSALTVSACMLGLVLMGPAVLRSIGIACLASCLIAVAAAVTLVPAVLVLLGRRLLHPPLLQRIPVLGAMQRHLGDVTSERGVFRWIARQVQRMAWVVLVACVVALVVLASPARNLHLLSSTTELLPTDSDQRTYLTVLEERYSAVTQQDATMIIAATGERVTDFINEQVAAVDGVQEVLRVATAGDYTVVYLELSGDPTSRAAEDTVTSIRALSAPADTWTTGQAASQLDFRQSLLASLPWVGTFIVLATFVLLFLMTGSLLVPLKALLINLLSLAASVGALTWVFQEGHLTGLLGFAPIGGVEAYVVVTAVGVGFGLAMDYEVFLLGRIKEYWDAGADNDTAVAKGLQRSGRIVTFAALIMVVVFLGFVSGELLIVKEVGLALAIVVALDATVVRMLLVPATMTLLGRWNWWAPTPLQRLHDRYAQVGVLTGEPAPSGPESRGPAEPEATAAATE</sequence>
<evidence type="ECO:0000256" key="4">
    <source>
        <dbReference type="ARBA" id="ARBA00022692"/>
    </source>
</evidence>
<feature type="domain" description="Membrane transport protein MMPL" evidence="9">
    <location>
        <begin position="69"/>
        <end position="424"/>
    </location>
</feature>
<feature type="domain" description="Membrane transport protein MMPL" evidence="9">
    <location>
        <begin position="457"/>
        <end position="750"/>
    </location>
</feature>
<accession>A0A1M4S1Q8</accession>
<feature type="transmembrane region" description="Helical" evidence="8">
    <location>
        <begin position="641"/>
        <end position="662"/>
    </location>
</feature>
<dbReference type="RefSeq" id="WP_073331961.1">
    <property type="nucleotide sequence ID" value="NZ_FQTT01000012.1"/>
</dbReference>
<feature type="transmembrane region" description="Helical" evidence="8">
    <location>
        <begin position="689"/>
        <end position="711"/>
    </location>
</feature>
<feature type="transmembrane region" description="Helical" evidence="8">
    <location>
        <begin position="603"/>
        <end position="621"/>
    </location>
</feature>
<keyword evidence="3" id="KW-1003">Cell membrane</keyword>
<evidence type="ECO:0000313" key="10">
    <source>
        <dbReference type="EMBL" id="SHE26080.1"/>
    </source>
</evidence>
<dbReference type="InterPro" id="IPR050545">
    <property type="entry name" value="Mycobact_MmpL"/>
</dbReference>
<dbReference type="AlphaFoldDB" id="A0A1M4S1Q8"/>
<dbReference type="GO" id="GO:0005886">
    <property type="term" value="C:plasma membrane"/>
    <property type="evidence" value="ECO:0007669"/>
    <property type="project" value="UniProtKB-SubCell"/>
</dbReference>